<dbReference type="KEGG" id="rci:RCIX110"/>
<sequence>MPMIRSDRAVSNVIGAVLVLALLITVVATVKMVYVPDMKKEAESVHMQNVIDDMQNLKTQICTIQASSTSGNGFTTSSPIEMGGGSLPVIDPSSSSGTIKVDPDYGNFSIIAYSNNKLITDNNSMITTRGPAPMGRLAYASSNHFYVDQQVDYECGMLVLSQTGGLAMIASPPVSVSRVYNDPNTTAIVTANPTRIAGTRQSVSSTGTSTIKTTVLPIYNVINTNKVMNVTITVKSNHSLLWYSYFEQVMATSGLTEGINYVITMIDPVTVSLFIQGSGIKDDVILSSIDSLVITEIDDGGQTIYPTATPGSVPSATPAASPTATPTSTPIPVPAASIQATPASGTAPLTVNFLGSGTNNATSFEWDFGDGSPHMYGSSVSHTYTTADTYAVSLVASNAGGSSAPATAQIVVNRPVVTESLYLTKSGSMSTAMPADGSTTIPFPILGLYQTSEKWTSPAFATDYVIQQPSNTDLYIKKDGLLTLINSVSAKLEIVEASGARTTVMSAGKGELLSLELIGNDDVSILRMSMAQQGPITAPKGSHLELTVTCYSLVGLSGLTIYEGSGYPSGVSMSTPTYVAVSDLKLSDTNGNPVSTIPQSGTLRVWAKVTDPFGITKDLKSTTLTIYSPSGSTIYGPTAMTGIRDDSGSPPAWREYQNDVAIGTGLSKGAYTVVVRATDMNGVTVSKTLQLRVT</sequence>
<dbReference type="OrthoDB" id="117273at2157"/>
<dbReference type="InterPro" id="IPR022409">
    <property type="entry name" value="PKD/Chitinase_dom"/>
</dbReference>
<name>Q0W7N3_METAR</name>
<dbReference type="eggNOG" id="arCOG02911">
    <property type="taxonomic scope" value="Archaea"/>
</dbReference>
<dbReference type="InterPro" id="IPR013783">
    <property type="entry name" value="Ig-like_fold"/>
</dbReference>
<dbReference type="InterPro" id="IPR035986">
    <property type="entry name" value="PKD_dom_sf"/>
</dbReference>
<gene>
    <name evidence="3" type="ORF">RCIX110</name>
</gene>
<dbReference type="InterPro" id="IPR055713">
    <property type="entry name" value="DUF7289"/>
</dbReference>
<feature type="domain" description="PKD" evidence="2">
    <location>
        <begin position="334"/>
        <end position="419"/>
    </location>
</feature>
<evidence type="ECO:0000313" key="4">
    <source>
        <dbReference type="Proteomes" id="UP000000663"/>
    </source>
</evidence>
<evidence type="ECO:0000256" key="1">
    <source>
        <dbReference type="SAM" id="MobiDB-lite"/>
    </source>
</evidence>
<dbReference type="PROSITE" id="PS50093">
    <property type="entry name" value="PKD"/>
    <property type="match status" value="1"/>
</dbReference>
<dbReference type="GeneID" id="5144495"/>
<dbReference type="Pfam" id="PF23960">
    <property type="entry name" value="DUF7289"/>
    <property type="match status" value="1"/>
</dbReference>
<dbReference type="InterPro" id="IPR000601">
    <property type="entry name" value="PKD_dom"/>
</dbReference>
<dbReference type="EMBL" id="AM114193">
    <property type="protein sequence ID" value="CAJ35610.1"/>
    <property type="molecule type" value="Genomic_DNA"/>
</dbReference>
<dbReference type="eggNOG" id="arCOG02510">
    <property type="taxonomic scope" value="Archaea"/>
</dbReference>
<dbReference type="eggNOG" id="arCOG07534">
    <property type="taxonomic scope" value="Archaea"/>
</dbReference>
<protein>
    <recommendedName>
        <fullName evidence="2">PKD domain-containing protein</fullName>
    </recommendedName>
</protein>
<dbReference type="SUPFAM" id="SSF49299">
    <property type="entry name" value="PKD domain"/>
    <property type="match status" value="1"/>
</dbReference>
<dbReference type="Proteomes" id="UP000000663">
    <property type="component" value="Chromosome"/>
</dbReference>
<evidence type="ECO:0000259" key="2">
    <source>
        <dbReference type="PROSITE" id="PS50093"/>
    </source>
</evidence>
<dbReference type="STRING" id="351160.RCIX110"/>
<dbReference type="AlphaFoldDB" id="Q0W7N3"/>
<dbReference type="SMART" id="SM00089">
    <property type="entry name" value="PKD"/>
    <property type="match status" value="1"/>
</dbReference>
<keyword evidence="4" id="KW-1185">Reference proteome</keyword>
<accession>Q0W7N3</accession>
<feature type="region of interest" description="Disordered" evidence="1">
    <location>
        <begin position="309"/>
        <end position="328"/>
    </location>
</feature>
<organism evidence="3 4">
    <name type="scientific">Methanocella arvoryzae (strain DSM 22066 / NBRC 105507 / MRE50)</name>
    <dbReference type="NCBI Taxonomy" id="351160"/>
    <lineage>
        <taxon>Archaea</taxon>
        <taxon>Methanobacteriati</taxon>
        <taxon>Methanobacteriota</taxon>
        <taxon>Stenosarchaea group</taxon>
        <taxon>Methanomicrobia</taxon>
        <taxon>Methanocellales</taxon>
        <taxon>Methanocellaceae</taxon>
        <taxon>Methanocella</taxon>
    </lineage>
</organism>
<evidence type="ECO:0000313" key="3">
    <source>
        <dbReference type="EMBL" id="CAJ35610.1"/>
    </source>
</evidence>
<dbReference type="Pfam" id="PF18911">
    <property type="entry name" value="PKD_4"/>
    <property type="match status" value="1"/>
</dbReference>
<reference evidence="3 4" key="1">
    <citation type="journal article" date="2006" name="Science">
        <title>Genome of rice cluster I archaea -- the key methane producers in the rice rhizosphere.</title>
        <authorList>
            <person name="Erkel C."/>
            <person name="Kube M."/>
            <person name="Reinhardt R."/>
            <person name="Liesack W."/>
        </authorList>
    </citation>
    <scope>NUCLEOTIDE SEQUENCE [LARGE SCALE GENOMIC DNA]</scope>
    <source>
        <strain evidence="4">DSM 22066 / NBRC 105507 / MRE50</strain>
    </source>
</reference>
<dbReference type="RefSeq" id="WP_012036885.1">
    <property type="nucleotide sequence ID" value="NC_009464.1"/>
</dbReference>
<dbReference type="Gene3D" id="2.60.40.10">
    <property type="entry name" value="Immunoglobulins"/>
    <property type="match status" value="1"/>
</dbReference>
<dbReference type="PATRIC" id="fig|351160.9.peg.2626"/>
<dbReference type="CDD" id="cd00146">
    <property type="entry name" value="PKD"/>
    <property type="match status" value="1"/>
</dbReference>
<proteinExistence type="predicted"/>